<dbReference type="SUPFAM" id="SSF53850">
    <property type="entry name" value="Periplasmic binding protein-like II"/>
    <property type="match status" value="1"/>
</dbReference>
<evidence type="ECO:0000313" key="4">
    <source>
        <dbReference type="Proteomes" id="UP000275356"/>
    </source>
</evidence>
<feature type="domain" description="DUF3502" evidence="2">
    <location>
        <begin position="459"/>
        <end position="522"/>
    </location>
</feature>
<dbReference type="InterPro" id="IPR050490">
    <property type="entry name" value="Bact_solute-bd_prot1"/>
</dbReference>
<comment type="caution">
    <text evidence="3">The sequence shown here is derived from an EMBL/GenBank/DDBJ whole genome shotgun (WGS) entry which is preliminary data.</text>
</comment>
<evidence type="ECO:0000259" key="2">
    <source>
        <dbReference type="Pfam" id="PF12010"/>
    </source>
</evidence>
<accession>A0A3N2DBP7</accession>
<dbReference type="RefSeq" id="WP_123739302.1">
    <property type="nucleotide sequence ID" value="NZ_CALFQU010000001.1"/>
</dbReference>
<dbReference type="PANTHER" id="PTHR43649:SF17">
    <property type="entry name" value="ABC TRANSPORTER SOLUTE BINDING PROTEIN-SUGAR TRANSPORT"/>
    <property type="match status" value="1"/>
</dbReference>
<organism evidence="3 4">
    <name type="scientific">Salana multivorans</name>
    <dbReference type="NCBI Taxonomy" id="120377"/>
    <lineage>
        <taxon>Bacteria</taxon>
        <taxon>Bacillati</taxon>
        <taxon>Actinomycetota</taxon>
        <taxon>Actinomycetes</taxon>
        <taxon>Micrococcales</taxon>
        <taxon>Beutenbergiaceae</taxon>
        <taxon>Salana</taxon>
    </lineage>
</organism>
<reference evidence="3 4" key="1">
    <citation type="submission" date="2018-11" db="EMBL/GenBank/DDBJ databases">
        <title>Sequencing the genomes of 1000 actinobacteria strains.</title>
        <authorList>
            <person name="Klenk H.-P."/>
        </authorList>
    </citation>
    <scope>NUCLEOTIDE SEQUENCE [LARGE SCALE GENOMIC DNA]</scope>
    <source>
        <strain evidence="3 4">DSM 13521</strain>
    </source>
</reference>
<proteinExistence type="predicted"/>
<dbReference type="PANTHER" id="PTHR43649">
    <property type="entry name" value="ARABINOSE-BINDING PROTEIN-RELATED"/>
    <property type="match status" value="1"/>
</dbReference>
<feature type="chain" id="PRO_5039268814" evidence="1">
    <location>
        <begin position="25"/>
        <end position="530"/>
    </location>
</feature>
<dbReference type="EMBL" id="RKHQ01000001">
    <property type="protein sequence ID" value="ROR97221.1"/>
    <property type="molecule type" value="Genomic_DNA"/>
</dbReference>
<dbReference type="PROSITE" id="PS51257">
    <property type="entry name" value="PROKAR_LIPOPROTEIN"/>
    <property type="match status" value="1"/>
</dbReference>
<dbReference type="InterPro" id="IPR022627">
    <property type="entry name" value="DUF3502"/>
</dbReference>
<keyword evidence="4" id="KW-1185">Reference proteome</keyword>
<dbReference type="Gene3D" id="3.40.190.10">
    <property type="entry name" value="Periplasmic binding protein-like II"/>
    <property type="match status" value="2"/>
</dbReference>
<dbReference type="OrthoDB" id="7936627at2"/>
<dbReference type="Pfam" id="PF12010">
    <property type="entry name" value="DUF3502"/>
    <property type="match status" value="1"/>
</dbReference>
<feature type="signal peptide" evidence="1">
    <location>
        <begin position="1"/>
        <end position="24"/>
    </location>
</feature>
<dbReference type="Proteomes" id="UP000275356">
    <property type="component" value="Unassembled WGS sequence"/>
</dbReference>
<sequence length="530" mass="58371">MKHTSFIKAGAVGAVLALSAAGLAACSTGDNNADGGNSGNGGNGKSTTITMLVLGDKPTNGRLEAMLGQLNEKLSAEVGATLDLYYVEWADWQTQYNVKLLANDGSVDLITTATDWLFAWENAEKGAFLELSPEMLQENAPKTWAQVDKDGDWDVTKLNDTIYFIPEDNYTQYTNHGFFYRGDWAAEAGFADGEITTFEDFTTYFQWVKDNKPEAYPWDVAGANFAAIDGYIAGHTDLQTISQVTAGNYFPFQTSEADQCTITSYLYEGDDLLGAANLAKEWNDLGVWREDAINYDGDTREELYAGLSGTDQHHTQTFIGQIVYNMETKQPGSDPKMFHWGQENGNFFKDIKTHGAMAVSAASKNPELALQVYDILRNDEEAYRLLNFGIEGTDYIITDDGKLGYPDGYDPSTDSLGSNFWAGRMDEFELDKTTDAPDKWDIYAELDAVAKDYPYETLIVDKNSIDSTLAAVSGVLAQYLPQLQYGKVDDPAATIEKMRSELKAAGFEDAQASLQANLDEWAESTGFSCN</sequence>
<evidence type="ECO:0000256" key="1">
    <source>
        <dbReference type="SAM" id="SignalP"/>
    </source>
</evidence>
<keyword evidence="1" id="KW-0732">Signal</keyword>
<protein>
    <submittedName>
        <fullName evidence="3">ABC-type glycerol-3-phosphate transport system substrate-binding protein</fullName>
    </submittedName>
</protein>
<gene>
    <name evidence="3" type="ORF">EDD28_1818</name>
</gene>
<dbReference type="AlphaFoldDB" id="A0A3N2DBP7"/>
<name>A0A3N2DBP7_9MICO</name>
<evidence type="ECO:0000313" key="3">
    <source>
        <dbReference type="EMBL" id="ROR97221.1"/>
    </source>
</evidence>